<dbReference type="Gene3D" id="1.10.3730.20">
    <property type="match status" value="1"/>
</dbReference>
<feature type="transmembrane region" description="Helical" evidence="6">
    <location>
        <begin position="173"/>
        <end position="202"/>
    </location>
</feature>
<dbReference type="InterPro" id="IPR000620">
    <property type="entry name" value="EamA_dom"/>
</dbReference>
<feature type="transmembrane region" description="Helical" evidence="6">
    <location>
        <begin position="107"/>
        <end position="138"/>
    </location>
</feature>
<feature type="transmembrane region" description="Helical" evidence="6">
    <location>
        <begin position="276"/>
        <end position="298"/>
    </location>
</feature>
<feature type="transmembrane region" description="Helical" evidence="6">
    <location>
        <begin position="66"/>
        <end position="87"/>
    </location>
</feature>
<dbReference type="PANTHER" id="PTHR32322">
    <property type="entry name" value="INNER MEMBRANE TRANSPORTER"/>
    <property type="match status" value="1"/>
</dbReference>
<comment type="subcellular location">
    <subcellularLocation>
        <location evidence="1">Endomembrane system</location>
        <topology evidence="1">Multi-pass membrane protein</topology>
    </subcellularLocation>
</comment>
<gene>
    <name evidence="8" type="ORF">ACFOU2_01220</name>
</gene>
<evidence type="ECO:0000256" key="5">
    <source>
        <dbReference type="ARBA" id="ARBA00023136"/>
    </source>
</evidence>
<evidence type="ECO:0000256" key="1">
    <source>
        <dbReference type="ARBA" id="ARBA00004127"/>
    </source>
</evidence>
<feature type="transmembrane region" description="Helical" evidence="6">
    <location>
        <begin position="214"/>
        <end position="231"/>
    </location>
</feature>
<dbReference type="Pfam" id="PF00892">
    <property type="entry name" value="EamA"/>
    <property type="match status" value="2"/>
</dbReference>
<dbReference type="PANTHER" id="PTHR32322:SF2">
    <property type="entry name" value="EAMA DOMAIN-CONTAINING PROTEIN"/>
    <property type="match status" value="1"/>
</dbReference>
<accession>A0ABV8AW65</accession>
<comment type="caution">
    <text evidence="8">The sequence shown here is derived from an EMBL/GenBank/DDBJ whole genome shotgun (WGS) entry which is preliminary data.</text>
</comment>
<evidence type="ECO:0000256" key="6">
    <source>
        <dbReference type="SAM" id="Phobius"/>
    </source>
</evidence>
<feature type="domain" description="EamA" evidence="7">
    <location>
        <begin position="2"/>
        <end position="135"/>
    </location>
</feature>
<feature type="transmembrane region" description="Helical" evidence="6">
    <location>
        <begin position="252"/>
        <end position="270"/>
    </location>
</feature>
<feature type="transmembrane region" description="Helical" evidence="6">
    <location>
        <begin position="307"/>
        <end position="324"/>
    </location>
</feature>
<reference evidence="9" key="1">
    <citation type="journal article" date="2019" name="Int. J. Syst. Evol. Microbiol.">
        <title>The Global Catalogue of Microorganisms (GCM) 10K type strain sequencing project: providing services to taxonomists for standard genome sequencing and annotation.</title>
        <authorList>
            <consortium name="The Broad Institute Genomics Platform"/>
            <consortium name="The Broad Institute Genome Sequencing Center for Infectious Disease"/>
            <person name="Wu L."/>
            <person name="Ma J."/>
        </authorList>
    </citation>
    <scope>NUCLEOTIDE SEQUENCE [LARGE SCALE GENOMIC DNA]</scope>
    <source>
        <strain evidence="9">CCUG 61889</strain>
    </source>
</reference>
<keyword evidence="9" id="KW-1185">Reference proteome</keyword>
<feature type="domain" description="EamA" evidence="7">
    <location>
        <begin position="184"/>
        <end position="323"/>
    </location>
</feature>
<evidence type="ECO:0000313" key="8">
    <source>
        <dbReference type="EMBL" id="MFC3882218.1"/>
    </source>
</evidence>
<dbReference type="Proteomes" id="UP001595752">
    <property type="component" value="Unassembled WGS sequence"/>
</dbReference>
<dbReference type="InterPro" id="IPR037185">
    <property type="entry name" value="EmrE-like"/>
</dbReference>
<dbReference type="InterPro" id="IPR050638">
    <property type="entry name" value="AA-Vitamin_Transporters"/>
</dbReference>
<protein>
    <submittedName>
        <fullName evidence="8">DMT family transporter</fullName>
    </submittedName>
</protein>
<evidence type="ECO:0000259" key="7">
    <source>
        <dbReference type="Pfam" id="PF00892"/>
    </source>
</evidence>
<dbReference type="RefSeq" id="WP_377911483.1">
    <property type="nucleotide sequence ID" value="NZ_JBHRZT010000007.1"/>
</dbReference>
<sequence>MGESLALLAAFTFACANVMVKKGTTSKSVDNGVFLSIVITFLISGIIAVGRGLFQDGMTFTAKGIWWFVLAGLLTAFIGRTLLFTSIQHLGSVRASAIKRLNPFFTVLIGVLFLHESLNIVMIIGMVFIFGSFATLIYESFAAAGKAKKELAVTTETNRQTGRLIKKGIQKNAWIRWIQVFASLGYLFGLISALAYSIGYVVRKEGLAEIPDPYLGTMIGAFAGIIIFLTLSLFQERYRQSIRSAFSGFRPWLFGAGMATSLGQIFYFSALTHSGVSQVALIASMDVIFTLFLSSWVFKTNEGITKTVIFASIIAMMGAGLITIG</sequence>
<evidence type="ECO:0000256" key="3">
    <source>
        <dbReference type="ARBA" id="ARBA00022692"/>
    </source>
</evidence>
<organism evidence="8 9">
    <name type="scientific">Bacillus songklensis</name>
    <dbReference type="NCBI Taxonomy" id="1069116"/>
    <lineage>
        <taxon>Bacteria</taxon>
        <taxon>Bacillati</taxon>
        <taxon>Bacillota</taxon>
        <taxon>Bacilli</taxon>
        <taxon>Bacillales</taxon>
        <taxon>Bacillaceae</taxon>
        <taxon>Bacillus</taxon>
    </lineage>
</organism>
<comment type="similarity">
    <text evidence="2">Belongs to the EamA transporter family.</text>
</comment>
<keyword evidence="4 6" id="KW-1133">Transmembrane helix</keyword>
<keyword evidence="5 6" id="KW-0472">Membrane</keyword>
<dbReference type="EMBL" id="JBHRZT010000007">
    <property type="protein sequence ID" value="MFC3882218.1"/>
    <property type="molecule type" value="Genomic_DNA"/>
</dbReference>
<feature type="transmembrane region" description="Helical" evidence="6">
    <location>
        <begin position="32"/>
        <end position="54"/>
    </location>
</feature>
<keyword evidence="3 6" id="KW-0812">Transmembrane</keyword>
<evidence type="ECO:0000256" key="4">
    <source>
        <dbReference type="ARBA" id="ARBA00022989"/>
    </source>
</evidence>
<dbReference type="SUPFAM" id="SSF103481">
    <property type="entry name" value="Multidrug resistance efflux transporter EmrE"/>
    <property type="match status" value="2"/>
</dbReference>
<evidence type="ECO:0000313" key="9">
    <source>
        <dbReference type="Proteomes" id="UP001595752"/>
    </source>
</evidence>
<proteinExistence type="inferred from homology"/>
<name>A0ABV8AW65_9BACI</name>
<evidence type="ECO:0000256" key="2">
    <source>
        <dbReference type="ARBA" id="ARBA00007362"/>
    </source>
</evidence>